<dbReference type="EMBL" id="JXLU01000018">
    <property type="protein sequence ID" value="KIO73930.1"/>
    <property type="molecule type" value="Genomic_DNA"/>
</dbReference>
<evidence type="ECO:0000313" key="1">
    <source>
        <dbReference type="EMBL" id="KIO73930.1"/>
    </source>
</evidence>
<dbReference type="AlphaFoldDB" id="A0ABD4AAN1"/>
<comment type="caution">
    <text evidence="1">The sequence shown here is derived from an EMBL/GenBank/DDBJ whole genome shotgun (WGS) entry which is preliminary data.</text>
</comment>
<gene>
    <name evidence="1" type="ORF">B4167_1654</name>
</gene>
<name>A0ABD4AAN1_9BACI</name>
<accession>A0ABD4AAN1</accession>
<sequence length="40" mass="4719">MLVLKKGLTKIFYIIFSELVGSQKMLLFESNPHYSFRPKN</sequence>
<protein>
    <submittedName>
        <fullName evidence="1">Uncharacterized protein</fullName>
    </submittedName>
</protein>
<organism evidence="1 2">
    <name type="scientific">Caldibacillus thermoamylovorans</name>
    <dbReference type="NCBI Taxonomy" id="35841"/>
    <lineage>
        <taxon>Bacteria</taxon>
        <taxon>Bacillati</taxon>
        <taxon>Bacillota</taxon>
        <taxon>Bacilli</taxon>
        <taxon>Bacillales</taxon>
        <taxon>Bacillaceae</taxon>
        <taxon>Caldibacillus</taxon>
    </lineage>
</organism>
<evidence type="ECO:0000313" key="2">
    <source>
        <dbReference type="Proteomes" id="UP000032076"/>
    </source>
</evidence>
<reference evidence="1 2" key="1">
    <citation type="submission" date="2015-01" db="EMBL/GenBank/DDBJ databases">
        <title>Draft Genome Sequences of Four Bacillus thermoamylovorans Strains, Isolated From Food Products.</title>
        <authorList>
            <person name="Krawcyk A.O."/>
            <person name="Berendsen E.M."/>
            <person name="Eijlander R.T."/>
            <person name="de Jong A."/>
            <person name="Wells-Bennik M."/>
            <person name="Kuipers O.P."/>
        </authorList>
    </citation>
    <scope>NUCLEOTIDE SEQUENCE [LARGE SCALE GENOMIC DNA]</scope>
    <source>
        <strain evidence="1 2">B4167</strain>
    </source>
</reference>
<proteinExistence type="predicted"/>
<dbReference type="Proteomes" id="UP000032076">
    <property type="component" value="Unassembled WGS sequence"/>
</dbReference>